<organism evidence="3 4">
    <name type="scientific">Acidisoma cellulosilyticum</name>
    <dbReference type="NCBI Taxonomy" id="2802395"/>
    <lineage>
        <taxon>Bacteria</taxon>
        <taxon>Pseudomonadati</taxon>
        <taxon>Pseudomonadota</taxon>
        <taxon>Alphaproteobacteria</taxon>
        <taxon>Acetobacterales</taxon>
        <taxon>Acidocellaceae</taxon>
        <taxon>Acidisoma</taxon>
    </lineage>
</organism>
<dbReference type="InterPro" id="IPR005119">
    <property type="entry name" value="LysR_subst-bd"/>
</dbReference>
<evidence type="ECO:0000256" key="1">
    <source>
        <dbReference type="ARBA" id="ARBA00009437"/>
    </source>
</evidence>
<dbReference type="GO" id="GO:0043565">
    <property type="term" value="F:sequence-specific DNA binding"/>
    <property type="evidence" value="ECO:0007669"/>
    <property type="project" value="TreeGrafter"/>
</dbReference>
<dbReference type="RefSeq" id="WP_227308987.1">
    <property type="nucleotide sequence ID" value="NZ_JAESVA010000007.1"/>
</dbReference>
<evidence type="ECO:0000259" key="2">
    <source>
        <dbReference type="Pfam" id="PF03466"/>
    </source>
</evidence>
<dbReference type="InterPro" id="IPR058163">
    <property type="entry name" value="LysR-type_TF_proteobact-type"/>
</dbReference>
<dbReference type="PANTHER" id="PTHR30537">
    <property type="entry name" value="HTH-TYPE TRANSCRIPTIONAL REGULATOR"/>
    <property type="match status" value="1"/>
</dbReference>
<gene>
    <name evidence="3" type="ORF">ACELLULO517_18895</name>
</gene>
<protein>
    <recommendedName>
        <fullName evidence="2">LysR substrate-binding domain-containing protein</fullName>
    </recommendedName>
</protein>
<name>A0A963Z5R6_9PROT</name>
<reference evidence="3 4" key="1">
    <citation type="journal article" date="2021" name="Microorganisms">
        <title>Acidisoma silvae sp. nov. and Acidisomacellulosilytica sp. nov., Two Acidophilic Bacteria Isolated from Decaying Wood, Hydrolyzing Cellulose and Producing Poly-3-hydroxybutyrate.</title>
        <authorList>
            <person name="Mieszkin S."/>
            <person name="Pouder E."/>
            <person name="Uroz S."/>
            <person name="Simon-Colin C."/>
            <person name="Alain K."/>
        </authorList>
    </citation>
    <scope>NUCLEOTIDE SEQUENCE [LARGE SCALE GENOMIC DNA]</scope>
    <source>
        <strain evidence="3 4">HW T5.17</strain>
    </source>
</reference>
<accession>A0A963Z5R6</accession>
<sequence>MTRPSFRSSIDLSFTEDIVNLLAQKADIAFRMGDLPDSALTARKLGESARVIVASPAYLARRGMPEVPAALRDHDCITFNFRRSRIGWPFRQEGTLVEVPISGPVQVNNGETLRQMALAGVGLARLGRWHVTDDIARGTLVPVLETFNAGDREAVHAIHLGGAQVPRRVRTFIEHMVKVVEAAGLFG</sequence>
<evidence type="ECO:0000313" key="3">
    <source>
        <dbReference type="EMBL" id="MCB8882323.1"/>
    </source>
</evidence>
<dbReference type="GO" id="GO:0003700">
    <property type="term" value="F:DNA-binding transcription factor activity"/>
    <property type="evidence" value="ECO:0007669"/>
    <property type="project" value="TreeGrafter"/>
</dbReference>
<dbReference type="SUPFAM" id="SSF53850">
    <property type="entry name" value="Periplasmic binding protein-like II"/>
    <property type="match status" value="1"/>
</dbReference>
<keyword evidence="4" id="KW-1185">Reference proteome</keyword>
<dbReference type="Gene3D" id="3.40.190.10">
    <property type="entry name" value="Periplasmic binding protein-like II"/>
    <property type="match status" value="2"/>
</dbReference>
<dbReference type="Pfam" id="PF03466">
    <property type="entry name" value="LysR_substrate"/>
    <property type="match status" value="1"/>
</dbReference>
<dbReference type="AlphaFoldDB" id="A0A963Z5R6"/>
<dbReference type="Proteomes" id="UP000721844">
    <property type="component" value="Unassembled WGS sequence"/>
</dbReference>
<dbReference type="GO" id="GO:0006351">
    <property type="term" value="P:DNA-templated transcription"/>
    <property type="evidence" value="ECO:0007669"/>
    <property type="project" value="TreeGrafter"/>
</dbReference>
<feature type="domain" description="LysR substrate-binding" evidence="2">
    <location>
        <begin position="4"/>
        <end position="178"/>
    </location>
</feature>
<dbReference type="EMBL" id="JAESVA010000007">
    <property type="protein sequence ID" value="MCB8882323.1"/>
    <property type="molecule type" value="Genomic_DNA"/>
</dbReference>
<dbReference type="PANTHER" id="PTHR30537:SF71">
    <property type="entry name" value="TRANSCRIPTIONAL REGULATORY PROTEIN"/>
    <property type="match status" value="1"/>
</dbReference>
<comment type="caution">
    <text evidence="3">The sequence shown here is derived from an EMBL/GenBank/DDBJ whole genome shotgun (WGS) entry which is preliminary data.</text>
</comment>
<evidence type="ECO:0000313" key="4">
    <source>
        <dbReference type="Proteomes" id="UP000721844"/>
    </source>
</evidence>
<comment type="similarity">
    <text evidence="1">Belongs to the LysR transcriptional regulatory family.</text>
</comment>
<proteinExistence type="inferred from homology"/>